<evidence type="ECO:0000256" key="6">
    <source>
        <dbReference type="SAM" id="MobiDB-lite"/>
    </source>
</evidence>
<keyword evidence="3 7" id="KW-0812">Transmembrane</keyword>
<feature type="transmembrane region" description="Helical" evidence="7">
    <location>
        <begin position="111"/>
        <end position="138"/>
    </location>
</feature>
<dbReference type="Pfam" id="PF03899">
    <property type="entry name" value="ATP-synt_I"/>
    <property type="match status" value="1"/>
</dbReference>
<keyword evidence="4 7" id="KW-1133">Transmembrane helix</keyword>
<comment type="caution">
    <text evidence="8">The sequence shown here is derived from an EMBL/GenBank/DDBJ whole genome shotgun (WGS) entry which is preliminary data.</text>
</comment>
<dbReference type="EMBL" id="LVWD01000026">
    <property type="protein sequence ID" value="OAD40965.1"/>
    <property type="molecule type" value="Genomic_DNA"/>
</dbReference>
<keyword evidence="9" id="KW-1185">Reference proteome</keyword>
<feature type="transmembrane region" description="Helical" evidence="7">
    <location>
        <begin position="50"/>
        <end position="71"/>
    </location>
</feature>
<dbReference type="Proteomes" id="UP000185657">
    <property type="component" value="Unassembled WGS sequence"/>
</dbReference>
<dbReference type="RefSeq" id="WP_231943410.1">
    <property type="nucleotide sequence ID" value="NZ_CP017476.1"/>
</dbReference>
<name>A0ABX2U4C2_9BURK</name>
<protein>
    <recommendedName>
        <fullName evidence="10">ATP synthase subunit I</fullName>
    </recommendedName>
</protein>
<keyword evidence="5 7" id="KW-0472">Membrane</keyword>
<organism evidence="8 9">
    <name type="scientific">Hydrogenophaga crassostreae</name>
    <dbReference type="NCBI Taxonomy" id="1763535"/>
    <lineage>
        <taxon>Bacteria</taxon>
        <taxon>Pseudomonadati</taxon>
        <taxon>Pseudomonadota</taxon>
        <taxon>Betaproteobacteria</taxon>
        <taxon>Burkholderiales</taxon>
        <taxon>Comamonadaceae</taxon>
        <taxon>Hydrogenophaga</taxon>
    </lineage>
</organism>
<gene>
    <name evidence="8" type="ORF">LPB72_13520</name>
</gene>
<evidence type="ECO:0000313" key="8">
    <source>
        <dbReference type="EMBL" id="OAD40965.1"/>
    </source>
</evidence>
<evidence type="ECO:0000256" key="3">
    <source>
        <dbReference type="ARBA" id="ARBA00022692"/>
    </source>
</evidence>
<evidence type="ECO:0008006" key="10">
    <source>
        <dbReference type="Google" id="ProtNLM"/>
    </source>
</evidence>
<evidence type="ECO:0000256" key="2">
    <source>
        <dbReference type="ARBA" id="ARBA00022475"/>
    </source>
</evidence>
<proteinExistence type="predicted"/>
<evidence type="ECO:0000256" key="4">
    <source>
        <dbReference type="ARBA" id="ARBA00022989"/>
    </source>
</evidence>
<comment type="subcellular location">
    <subcellularLocation>
        <location evidence="1">Cell membrane</location>
        <topology evidence="1">Multi-pass membrane protein</topology>
    </subcellularLocation>
</comment>
<evidence type="ECO:0000256" key="1">
    <source>
        <dbReference type="ARBA" id="ARBA00004651"/>
    </source>
</evidence>
<dbReference type="InterPro" id="IPR005598">
    <property type="entry name" value="ATP_synth_I"/>
</dbReference>
<evidence type="ECO:0000313" key="9">
    <source>
        <dbReference type="Proteomes" id="UP000185657"/>
    </source>
</evidence>
<keyword evidence="2" id="KW-1003">Cell membrane</keyword>
<sequence>MHKMPEPQAPVAQQPGDHEWEEDGSQEPEFKPLTREEAQQWRASQPEISIWRLVGVQVLVGLAASVLGWLFTQRASVAWSVLYGSAAVVVPSALMAYGLTSSALSRLLAGFAQAAFAGFLLWEGVKILLAVVMMWLAPNVVPELSWLGLLAGLVVTLKVYWFGFLIQSRRSNVNG</sequence>
<feature type="region of interest" description="Disordered" evidence="6">
    <location>
        <begin position="1"/>
        <end position="36"/>
    </location>
</feature>
<feature type="transmembrane region" description="Helical" evidence="7">
    <location>
        <begin position="77"/>
        <end position="99"/>
    </location>
</feature>
<evidence type="ECO:0000256" key="7">
    <source>
        <dbReference type="SAM" id="Phobius"/>
    </source>
</evidence>
<feature type="transmembrane region" description="Helical" evidence="7">
    <location>
        <begin position="144"/>
        <end position="166"/>
    </location>
</feature>
<accession>A0ABX2U4C2</accession>
<reference evidence="8 9" key="1">
    <citation type="submission" date="2016-02" db="EMBL/GenBank/DDBJ databases">
        <title>Draft genome sequence of Hydrogenophaga sp. LPB0072.</title>
        <authorList>
            <person name="Shin S.-K."/>
            <person name="Yi H."/>
        </authorList>
    </citation>
    <scope>NUCLEOTIDE SEQUENCE [LARGE SCALE GENOMIC DNA]</scope>
    <source>
        <strain evidence="8 9">LPB0072</strain>
    </source>
</reference>
<evidence type="ECO:0000256" key="5">
    <source>
        <dbReference type="ARBA" id="ARBA00023136"/>
    </source>
</evidence>